<evidence type="ECO:0000256" key="2">
    <source>
        <dbReference type="SAM" id="SignalP"/>
    </source>
</evidence>
<protein>
    <submittedName>
        <fullName evidence="3">Uncharacterized protein</fullName>
    </submittedName>
</protein>
<dbReference type="EMBL" id="JADBJN010000002">
    <property type="protein sequence ID" value="KAG5674654.1"/>
    <property type="molecule type" value="Genomic_DNA"/>
</dbReference>
<organism evidence="3 4">
    <name type="scientific">Polypedilum vanderplanki</name>
    <name type="common">Sleeping chironomid midge</name>
    <dbReference type="NCBI Taxonomy" id="319348"/>
    <lineage>
        <taxon>Eukaryota</taxon>
        <taxon>Metazoa</taxon>
        <taxon>Ecdysozoa</taxon>
        <taxon>Arthropoda</taxon>
        <taxon>Hexapoda</taxon>
        <taxon>Insecta</taxon>
        <taxon>Pterygota</taxon>
        <taxon>Neoptera</taxon>
        <taxon>Endopterygota</taxon>
        <taxon>Diptera</taxon>
        <taxon>Nematocera</taxon>
        <taxon>Chironomoidea</taxon>
        <taxon>Chironomidae</taxon>
        <taxon>Chironominae</taxon>
        <taxon>Polypedilum</taxon>
        <taxon>Polypedilum</taxon>
    </lineage>
</organism>
<accession>A0A9J6BZL5</accession>
<evidence type="ECO:0000313" key="4">
    <source>
        <dbReference type="Proteomes" id="UP001107558"/>
    </source>
</evidence>
<dbReference type="OrthoDB" id="7784142at2759"/>
<evidence type="ECO:0000256" key="1">
    <source>
        <dbReference type="SAM" id="MobiDB-lite"/>
    </source>
</evidence>
<keyword evidence="2" id="KW-0732">Signal</keyword>
<reference evidence="3" key="1">
    <citation type="submission" date="2021-03" db="EMBL/GenBank/DDBJ databases">
        <title>Chromosome level genome of the anhydrobiotic midge Polypedilum vanderplanki.</title>
        <authorList>
            <person name="Yoshida Y."/>
            <person name="Kikawada T."/>
            <person name="Gusev O."/>
        </authorList>
    </citation>
    <scope>NUCLEOTIDE SEQUENCE</scope>
    <source>
        <strain evidence="3">NIAS01</strain>
        <tissue evidence="3">Whole body or cell culture</tissue>
    </source>
</reference>
<feature type="compositionally biased region" description="Polar residues" evidence="1">
    <location>
        <begin position="115"/>
        <end position="139"/>
    </location>
</feature>
<gene>
    <name evidence="3" type="ORF">PVAND_004608</name>
</gene>
<feature type="chain" id="PRO_5039892628" evidence="2">
    <location>
        <begin position="20"/>
        <end position="148"/>
    </location>
</feature>
<dbReference type="Proteomes" id="UP001107558">
    <property type="component" value="Chromosome 2"/>
</dbReference>
<dbReference type="AlphaFoldDB" id="A0A9J6BZL5"/>
<sequence>MKVIILIVSLTTLVALTSAQRGHYAGSRPINDGIKGEFPDVQQPTNLGNRFTDNSIGSGQTQPVNSNPVNPNLIPQYHPYNNMNLFNYFNQLPQHQQPFWFLNNEAIQGHLNRQQPQPIGMQSQPIGVQPLQNRGSFLNRNDGFMSGR</sequence>
<keyword evidence="4" id="KW-1185">Reference proteome</keyword>
<name>A0A9J6BZL5_POLVA</name>
<proteinExistence type="predicted"/>
<feature type="signal peptide" evidence="2">
    <location>
        <begin position="1"/>
        <end position="19"/>
    </location>
</feature>
<comment type="caution">
    <text evidence="3">The sequence shown here is derived from an EMBL/GenBank/DDBJ whole genome shotgun (WGS) entry which is preliminary data.</text>
</comment>
<feature type="region of interest" description="Disordered" evidence="1">
    <location>
        <begin position="115"/>
        <end position="148"/>
    </location>
</feature>
<evidence type="ECO:0000313" key="3">
    <source>
        <dbReference type="EMBL" id="KAG5674654.1"/>
    </source>
</evidence>